<name>A0A2G6Q8Z9_9BACI</name>
<reference evidence="2 3" key="1">
    <citation type="submission" date="2017-09" db="EMBL/GenBank/DDBJ databases">
        <title>Biocontrol bacteria screening and application from spent mushroom substrate.</title>
        <authorList>
            <person name="Sun X."/>
        </authorList>
    </citation>
    <scope>NUCLEOTIDE SEQUENCE [LARGE SCALE GENOMIC DNA]</scope>
    <source>
        <strain evidence="2 3">100374</strain>
    </source>
</reference>
<sequence length="93" mass="10614">MQRKFRLPDDVWEQFLQKTSAPGETLRLLVINYNNDDSDPLEEVMGVEEAAEKWDMPPGTIKNLCAAGEVKAKKIGNRWIISKRQSAPRSKNN</sequence>
<evidence type="ECO:0000259" key="1">
    <source>
        <dbReference type="Pfam" id="PF12728"/>
    </source>
</evidence>
<dbReference type="Pfam" id="PF12728">
    <property type="entry name" value="HTH_17"/>
    <property type="match status" value="1"/>
</dbReference>
<dbReference type="InterPro" id="IPR041657">
    <property type="entry name" value="HTH_17"/>
</dbReference>
<feature type="domain" description="Helix-turn-helix" evidence="1">
    <location>
        <begin position="45"/>
        <end position="84"/>
    </location>
</feature>
<evidence type="ECO:0000313" key="3">
    <source>
        <dbReference type="Proteomes" id="UP000228484"/>
    </source>
</evidence>
<dbReference type="EMBL" id="NWUW01000025">
    <property type="protein sequence ID" value="PIE92850.1"/>
    <property type="molecule type" value="Genomic_DNA"/>
</dbReference>
<dbReference type="RefSeq" id="WP_001189043.1">
    <property type="nucleotide sequence ID" value="NZ_NWUW01000025.1"/>
</dbReference>
<evidence type="ECO:0000313" key="2">
    <source>
        <dbReference type="EMBL" id="PIE92850.1"/>
    </source>
</evidence>
<comment type="caution">
    <text evidence="2">The sequence shown here is derived from an EMBL/GenBank/DDBJ whole genome shotgun (WGS) entry which is preliminary data.</text>
</comment>
<gene>
    <name evidence="2" type="ORF">CO726_24430</name>
</gene>
<dbReference type="GO" id="GO:0003677">
    <property type="term" value="F:DNA binding"/>
    <property type="evidence" value="ECO:0007669"/>
    <property type="project" value="UniProtKB-KW"/>
</dbReference>
<dbReference type="Proteomes" id="UP000228484">
    <property type="component" value="Unassembled WGS sequence"/>
</dbReference>
<accession>A0A2G6Q8Z9</accession>
<keyword evidence="2" id="KW-0238">DNA-binding</keyword>
<dbReference type="AlphaFoldDB" id="A0A2G6Q8Z9"/>
<protein>
    <submittedName>
        <fullName evidence="2">DNA-binding protein</fullName>
    </submittedName>
</protein>
<keyword evidence="3" id="KW-1185">Reference proteome</keyword>
<organism evidence="2 3">
    <name type="scientific">Bacillus fungorum</name>
    <dbReference type="NCBI Taxonomy" id="2039284"/>
    <lineage>
        <taxon>Bacteria</taxon>
        <taxon>Bacillati</taxon>
        <taxon>Bacillota</taxon>
        <taxon>Bacilli</taxon>
        <taxon>Bacillales</taxon>
        <taxon>Bacillaceae</taxon>
        <taxon>Bacillus</taxon>
    </lineage>
</organism>
<proteinExistence type="predicted"/>